<organism evidence="4 5">
    <name type="scientific">Streptococcus oricebi</name>
    <dbReference type="NCBI Taxonomy" id="1547447"/>
    <lineage>
        <taxon>Bacteria</taxon>
        <taxon>Bacillati</taxon>
        <taxon>Bacillota</taxon>
        <taxon>Bacilli</taxon>
        <taxon>Lactobacillales</taxon>
        <taxon>Streptococcaceae</taxon>
        <taxon>Streptococcus</taxon>
    </lineage>
</organism>
<dbReference type="RefSeq" id="WP_209627970.1">
    <property type="nucleotide sequence ID" value="NZ_PRDG01000003.1"/>
</dbReference>
<evidence type="ECO:0000259" key="3">
    <source>
        <dbReference type="SMART" id="SM00062"/>
    </source>
</evidence>
<dbReference type="Pfam" id="PF00497">
    <property type="entry name" value="SBP_bac_3"/>
    <property type="match status" value="1"/>
</dbReference>
<dbReference type="EMBL" id="PRDG01000003">
    <property type="protein sequence ID" value="MBP2623472.1"/>
    <property type="molecule type" value="Genomic_DNA"/>
</dbReference>
<feature type="signal peptide" evidence="2">
    <location>
        <begin position="1"/>
        <end position="20"/>
    </location>
</feature>
<dbReference type="Gene3D" id="3.40.190.10">
    <property type="entry name" value="Periplasmic binding protein-like II"/>
    <property type="match status" value="2"/>
</dbReference>
<dbReference type="SUPFAM" id="SSF53850">
    <property type="entry name" value="Periplasmic binding protein-like II"/>
    <property type="match status" value="1"/>
</dbReference>
<feature type="chain" id="PRO_5046032034" evidence="2">
    <location>
        <begin position="21"/>
        <end position="275"/>
    </location>
</feature>
<gene>
    <name evidence="4" type="ORF">C4K46_05900</name>
</gene>
<dbReference type="PANTHER" id="PTHR35936">
    <property type="entry name" value="MEMBRANE-BOUND LYTIC MUREIN TRANSGLYCOSYLASE F"/>
    <property type="match status" value="1"/>
</dbReference>
<dbReference type="PROSITE" id="PS51257">
    <property type="entry name" value="PROKAR_LIPOPROTEIN"/>
    <property type="match status" value="1"/>
</dbReference>
<accession>A0ABS5B3R0</accession>
<protein>
    <submittedName>
        <fullName evidence="4">Amino acid ABC transporter substrate-binding protein</fullName>
    </submittedName>
</protein>
<dbReference type="SMART" id="SM00062">
    <property type="entry name" value="PBPb"/>
    <property type="match status" value="1"/>
</dbReference>
<comment type="caution">
    <text evidence="4">The sequence shown here is derived from an EMBL/GenBank/DDBJ whole genome shotgun (WGS) entry which is preliminary data.</text>
</comment>
<reference evidence="4 5" key="1">
    <citation type="submission" date="2018-02" db="EMBL/GenBank/DDBJ databases">
        <title>Draft genome sequence of Streptococcus oricebi CCUG 70868T type strain.</title>
        <authorList>
            <person name="Mendez V."/>
            <person name="Salva-Serra F."/>
            <person name="Jaen-Luchoro D."/>
            <person name="Gonzales-Siles L."/>
            <person name="Karlsson R."/>
            <person name="Engstrom-Jakobsson H."/>
            <person name="Busquets A."/>
            <person name="Gomila M."/>
            <person name="Pineiro-Iglesias B."/>
            <person name="Bennasar-Figueras A."/>
            <person name="Seeger M."/>
            <person name="Moore E."/>
        </authorList>
    </citation>
    <scope>NUCLEOTIDE SEQUENCE [LARGE SCALE GENOMIC DNA]</scope>
    <source>
        <strain evidence="4 5">CCUG 70868</strain>
    </source>
</reference>
<evidence type="ECO:0000313" key="4">
    <source>
        <dbReference type="EMBL" id="MBP2623472.1"/>
    </source>
</evidence>
<evidence type="ECO:0000256" key="1">
    <source>
        <dbReference type="ARBA" id="ARBA00022729"/>
    </source>
</evidence>
<evidence type="ECO:0000313" key="5">
    <source>
        <dbReference type="Proteomes" id="UP001519296"/>
    </source>
</evidence>
<keyword evidence="5" id="KW-1185">Reference proteome</keyword>
<proteinExistence type="predicted"/>
<dbReference type="InterPro" id="IPR001638">
    <property type="entry name" value="Solute-binding_3/MltF_N"/>
</dbReference>
<dbReference type="Proteomes" id="UP001519296">
    <property type="component" value="Unassembled WGS sequence"/>
</dbReference>
<evidence type="ECO:0000256" key="2">
    <source>
        <dbReference type="SAM" id="SignalP"/>
    </source>
</evidence>
<feature type="domain" description="Solute-binding protein family 3/N-terminal" evidence="3">
    <location>
        <begin position="35"/>
        <end position="269"/>
    </location>
</feature>
<dbReference type="PANTHER" id="PTHR35936:SF19">
    <property type="entry name" value="AMINO-ACID-BINDING PROTEIN YXEM-RELATED"/>
    <property type="match status" value="1"/>
</dbReference>
<keyword evidence="1 2" id="KW-0732">Signal</keyword>
<sequence>MAFKKSLLTALALISLFVAGCSKEGNHQAGDAQKTITVATDSDTAPFTFKEKDDFKGYDIDLVKAIFKDSKEYKVQFETVPFSSILTGLDAGRYQLVANNINYNEERAQKYLFSDPVSLSNYALVSKDRKLASFDQLSGKTAEALPGSNYAQALENWNKEHPDKTPIQVNYVSDKTGLAQRLQNIENGKIDFILYDAISAKYVAQDQGLNLSVTNLKDKLGSNKDGLEYFLFTKDKEGQELAQFVNKRLASLKKDGTMKKLSEQYFGGDFVSSLD</sequence>
<name>A0ABS5B3R0_9STRE</name>